<organism evidence="5 6">
    <name type="scientific">Salinicoccus roseus</name>
    <dbReference type="NCBI Taxonomy" id="45670"/>
    <lineage>
        <taxon>Bacteria</taxon>
        <taxon>Bacillati</taxon>
        <taxon>Bacillota</taxon>
        <taxon>Bacilli</taxon>
        <taxon>Bacillales</taxon>
        <taxon>Staphylococcaceae</taxon>
        <taxon>Salinicoccus</taxon>
    </lineage>
</organism>
<evidence type="ECO:0000313" key="5">
    <source>
        <dbReference type="EMBL" id="OZT76637.1"/>
    </source>
</evidence>
<evidence type="ECO:0000256" key="3">
    <source>
        <dbReference type="ARBA" id="ARBA00093459"/>
    </source>
</evidence>
<dbReference type="PROSITE" id="PS51154">
    <property type="entry name" value="MACRO"/>
    <property type="match status" value="1"/>
</dbReference>
<evidence type="ECO:0000256" key="2">
    <source>
        <dbReference type="ARBA" id="ARBA00048482"/>
    </source>
</evidence>
<comment type="catalytic activity">
    <reaction evidence="2">
        <text>4-O-(ADP-D-ribosyl)-L-aspartyl-[protein] + H2O = L-aspartyl-[protein] + ADP-D-ribose + H(+)</text>
        <dbReference type="Rhea" id="RHEA:54428"/>
        <dbReference type="Rhea" id="RHEA-COMP:9867"/>
        <dbReference type="Rhea" id="RHEA-COMP:13832"/>
        <dbReference type="ChEBI" id="CHEBI:15377"/>
        <dbReference type="ChEBI" id="CHEBI:15378"/>
        <dbReference type="ChEBI" id="CHEBI:29961"/>
        <dbReference type="ChEBI" id="CHEBI:57967"/>
        <dbReference type="ChEBI" id="CHEBI:138102"/>
    </reaction>
    <physiologicalReaction direction="left-to-right" evidence="2">
        <dbReference type="Rhea" id="RHEA:54429"/>
    </physiologicalReaction>
</comment>
<reference evidence="5 6" key="1">
    <citation type="submission" date="2017-07" db="EMBL/GenBank/DDBJ databases">
        <title>Shotgun whole genome sequences of three halophilic bacterial isolates.</title>
        <authorList>
            <person name="Pozzo T."/>
            <person name="Higdon S.M."/>
            <person name="Quillaguaman J."/>
        </authorList>
    </citation>
    <scope>NUCLEOTIDE SEQUENCE [LARGE SCALE GENOMIC DNA]</scope>
    <source>
        <strain evidence="5 6">BU-1</strain>
    </source>
</reference>
<accession>A0A265E4X0</accession>
<sequence length="343" mass="38364">MFINTIPIGKDHYTPQRKIMDGQLKLLNGIQGIFVTKWDEEVIVMANIGLQEYADAIKLNDPFEPKLDETMDKEALVDDVLVILRNEQAGTQDIDIPDDYKAKRRLIRALLNIRQPKPLNKEMMLKLDTLLQIEKEEKQTVAAKELPVISKEHSKADISSADRMALWQGDITSIEADAIVNAANEKLLGCMHPLHDCIDNAIHSGAGPMLRDDCAEIIHRQKSDEETGNAKITRGYHLPARYVIHTVGPALTGDETVTEAHEGALASSYRSALDLADEMEDIRTVVFPSISTGVFGFPKQRAAEIALETVGSWLKSHDHHFDAIIFNVFSEADKQIYETKIKS</sequence>
<dbReference type="CDD" id="cd02908">
    <property type="entry name" value="Macro_OAADPr_deacetylase"/>
    <property type="match status" value="1"/>
</dbReference>
<dbReference type="EMBL" id="NPEZ01000005">
    <property type="protein sequence ID" value="OZT76637.1"/>
    <property type="molecule type" value="Genomic_DNA"/>
</dbReference>
<evidence type="ECO:0000256" key="1">
    <source>
        <dbReference type="ARBA" id="ARBA00018852"/>
    </source>
</evidence>
<protein>
    <recommendedName>
        <fullName evidence="1">Protein-ADP-ribose hydrolase</fullName>
    </recommendedName>
</protein>
<dbReference type="SUPFAM" id="SSF52949">
    <property type="entry name" value="Macro domain-like"/>
    <property type="match status" value="1"/>
</dbReference>
<evidence type="ECO:0000313" key="6">
    <source>
        <dbReference type="Proteomes" id="UP000216682"/>
    </source>
</evidence>
<proteinExistence type="inferred from homology"/>
<dbReference type="Gene3D" id="3.40.220.10">
    <property type="entry name" value="Leucine Aminopeptidase, subunit E, domain 1"/>
    <property type="match status" value="1"/>
</dbReference>
<dbReference type="PANTHER" id="PTHR11106:SF27">
    <property type="entry name" value="MACRO DOMAIN-CONTAINING PROTEIN"/>
    <property type="match status" value="1"/>
</dbReference>
<feature type="domain" description="Macro" evidence="4">
    <location>
        <begin position="151"/>
        <end position="343"/>
    </location>
</feature>
<comment type="caution">
    <text evidence="5">The sequence shown here is derived from an EMBL/GenBank/DDBJ whole genome shotgun (WGS) entry which is preliminary data.</text>
</comment>
<evidence type="ECO:0000259" key="4">
    <source>
        <dbReference type="PROSITE" id="PS51154"/>
    </source>
</evidence>
<dbReference type="InterPro" id="IPR043472">
    <property type="entry name" value="Macro_dom-like"/>
</dbReference>
<name>A0A265E4X0_9STAP</name>
<dbReference type="PANTHER" id="PTHR11106">
    <property type="entry name" value="GANGLIOSIDE INDUCED DIFFERENTIATION ASSOCIATED PROTEIN 2-RELATED"/>
    <property type="match status" value="1"/>
</dbReference>
<comment type="similarity">
    <text evidence="3">Belongs to the MacroD-type family. Zn-Macro subfamily.</text>
</comment>
<dbReference type="NCBIfam" id="NF003163">
    <property type="entry name" value="PRK04143.1"/>
    <property type="match status" value="1"/>
</dbReference>
<gene>
    <name evidence="5" type="ORF">CFN03_10880</name>
</gene>
<dbReference type="SMART" id="SM00506">
    <property type="entry name" value="A1pp"/>
    <property type="match status" value="1"/>
</dbReference>
<dbReference type="AlphaFoldDB" id="A0A265E4X0"/>
<dbReference type="Proteomes" id="UP000216682">
    <property type="component" value="Unassembled WGS sequence"/>
</dbReference>
<dbReference type="InterPro" id="IPR002589">
    <property type="entry name" value="Macro_dom"/>
</dbReference>
<dbReference type="Pfam" id="PF01661">
    <property type="entry name" value="Macro"/>
    <property type="match status" value="1"/>
</dbReference>